<dbReference type="Pfam" id="PF00498">
    <property type="entry name" value="FHA"/>
    <property type="match status" value="1"/>
</dbReference>
<dbReference type="InterPro" id="IPR008984">
    <property type="entry name" value="SMAD_FHA_dom_sf"/>
</dbReference>
<dbReference type="SUPFAM" id="SSF56112">
    <property type="entry name" value="Protein kinase-like (PK-like)"/>
    <property type="match status" value="1"/>
</dbReference>
<keyword evidence="4" id="KW-1185">Reference proteome</keyword>
<sequence length="228" mass="25845">MADCQTIDVSDIAGVGSSQLSEPLADECEANTWGRLYPLHDAYSKVDLIEDEYTFGRDEESTVCIHEQQNGCEVPNWQALSKVHFMIFREQPKSGKDQDSSEDSRKYGVFLYDKSSNGTFVNGAKIGKNKTCLLKDNSEISLSLRKNVSWVYKEKQRSSDYPDIPKEFLCRYDIGKTLGKGACGEVRICFEKETGNRSAVKLIEMKKFDKDEKIYKSAMLEVNMINTP</sequence>
<keyword evidence="3" id="KW-0808">Transferase</keyword>
<dbReference type="PROSITE" id="PS50011">
    <property type="entry name" value="PROTEIN_KINASE_DOM"/>
    <property type="match status" value="1"/>
</dbReference>
<dbReference type="Gene3D" id="2.60.200.20">
    <property type="match status" value="1"/>
</dbReference>
<dbReference type="Proteomes" id="UP001165289">
    <property type="component" value="Unassembled WGS sequence"/>
</dbReference>
<dbReference type="InterPro" id="IPR011009">
    <property type="entry name" value="Kinase-like_dom_sf"/>
</dbReference>
<dbReference type="EMBL" id="JAKMXF010000110">
    <property type="protein sequence ID" value="KAI6658090.1"/>
    <property type="molecule type" value="Genomic_DNA"/>
</dbReference>
<accession>A0AAV7KBL6</accession>
<dbReference type="SMART" id="SM00240">
    <property type="entry name" value="FHA"/>
    <property type="match status" value="1"/>
</dbReference>
<evidence type="ECO:0000259" key="2">
    <source>
        <dbReference type="PROSITE" id="PS50011"/>
    </source>
</evidence>
<feature type="domain" description="FHA" evidence="1">
    <location>
        <begin position="53"/>
        <end position="126"/>
    </location>
</feature>
<dbReference type="PROSITE" id="PS50006">
    <property type="entry name" value="FHA_DOMAIN"/>
    <property type="match status" value="1"/>
</dbReference>
<dbReference type="InterPro" id="IPR000719">
    <property type="entry name" value="Prot_kinase_dom"/>
</dbReference>
<evidence type="ECO:0000313" key="3">
    <source>
        <dbReference type="EMBL" id="KAI6658090.1"/>
    </source>
</evidence>
<name>A0AAV7KBL6_9METZ</name>
<dbReference type="GO" id="GO:0004672">
    <property type="term" value="F:protein kinase activity"/>
    <property type="evidence" value="ECO:0007669"/>
    <property type="project" value="InterPro"/>
</dbReference>
<dbReference type="SUPFAM" id="SSF49879">
    <property type="entry name" value="SMAD/FHA domain"/>
    <property type="match status" value="1"/>
</dbReference>
<dbReference type="CDD" id="cd22666">
    <property type="entry name" value="FHA_CHK2"/>
    <property type="match status" value="1"/>
</dbReference>
<evidence type="ECO:0000313" key="4">
    <source>
        <dbReference type="Proteomes" id="UP001165289"/>
    </source>
</evidence>
<dbReference type="GO" id="GO:0005524">
    <property type="term" value="F:ATP binding"/>
    <property type="evidence" value="ECO:0007669"/>
    <property type="project" value="InterPro"/>
</dbReference>
<evidence type="ECO:0000259" key="1">
    <source>
        <dbReference type="PROSITE" id="PS50006"/>
    </source>
</evidence>
<keyword evidence="3" id="KW-0418">Kinase</keyword>
<organism evidence="3 4">
    <name type="scientific">Oopsacas minuta</name>
    <dbReference type="NCBI Taxonomy" id="111878"/>
    <lineage>
        <taxon>Eukaryota</taxon>
        <taxon>Metazoa</taxon>
        <taxon>Porifera</taxon>
        <taxon>Hexactinellida</taxon>
        <taxon>Hexasterophora</taxon>
        <taxon>Lyssacinosida</taxon>
        <taxon>Leucopsacidae</taxon>
        <taxon>Oopsacas</taxon>
    </lineage>
</organism>
<comment type="caution">
    <text evidence="3">The sequence shown here is derived from an EMBL/GenBank/DDBJ whole genome shotgun (WGS) entry which is preliminary data.</text>
</comment>
<feature type="domain" description="Protein kinase" evidence="2">
    <location>
        <begin position="172"/>
        <end position="228"/>
    </location>
</feature>
<proteinExistence type="predicted"/>
<protein>
    <submittedName>
        <fullName evidence="3">Serine/threonine-protein kinase Chk2-like</fullName>
    </submittedName>
</protein>
<dbReference type="Gene3D" id="3.30.200.20">
    <property type="entry name" value="Phosphorylase Kinase, domain 1"/>
    <property type="match status" value="1"/>
</dbReference>
<dbReference type="InterPro" id="IPR000253">
    <property type="entry name" value="FHA_dom"/>
</dbReference>
<gene>
    <name evidence="3" type="ORF">LOD99_15803</name>
</gene>
<reference evidence="3 4" key="1">
    <citation type="journal article" date="2023" name="BMC Biol.">
        <title>The compact genome of the sponge Oopsacas minuta (Hexactinellida) is lacking key metazoan core genes.</title>
        <authorList>
            <person name="Santini S."/>
            <person name="Schenkelaars Q."/>
            <person name="Jourda C."/>
            <person name="Duchesne M."/>
            <person name="Belahbib H."/>
            <person name="Rocher C."/>
            <person name="Selva M."/>
            <person name="Riesgo A."/>
            <person name="Vervoort M."/>
            <person name="Leys S.P."/>
            <person name="Kodjabachian L."/>
            <person name="Le Bivic A."/>
            <person name="Borchiellini C."/>
            <person name="Claverie J.M."/>
            <person name="Renard E."/>
        </authorList>
    </citation>
    <scope>NUCLEOTIDE SEQUENCE [LARGE SCALE GENOMIC DNA]</scope>
    <source>
        <strain evidence="3">SPO-2</strain>
    </source>
</reference>
<dbReference type="AlphaFoldDB" id="A0AAV7KBL6"/>